<dbReference type="GeneID" id="24920399"/>
<dbReference type="EMBL" id="FN668661">
    <property type="protein sequence ID" value="CBK23411.2"/>
    <property type="molecule type" value="Genomic_DNA"/>
</dbReference>
<evidence type="ECO:0000313" key="2">
    <source>
        <dbReference type="Proteomes" id="UP000008312"/>
    </source>
</evidence>
<name>D8M6J3_BLAHO</name>
<gene>
    <name evidence="1" type="ORF">GSBLH_T00003294001</name>
</gene>
<keyword evidence="2" id="KW-1185">Reference proteome</keyword>
<evidence type="ECO:0000313" key="1">
    <source>
        <dbReference type="EMBL" id="CBK23411.2"/>
    </source>
</evidence>
<organism evidence="1">
    <name type="scientific">Blastocystis hominis</name>
    <dbReference type="NCBI Taxonomy" id="12968"/>
    <lineage>
        <taxon>Eukaryota</taxon>
        <taxon>Sar</taxon>
        <taxon>Stramenopiles</taxon>
        <taxon>Bigyra</taxon>
        <taxon>Opalozoa</taxon>
        <taxon>Opalinata</taxon>
        <taxon>Blastocystidae</taxon>
        <taxon>Blastocystis</taxon>
    </lineage>
</organism>
<reference evidence="1" key="1">
    <citation type="submission" date="2010-02" db="EMBL/GenBank/DDBJ databases">
        <title>Sequencing and annotation of the Blastocystis hominis genome.</title>
        <authorList>
            <person name="Wincker P."/>
        </authorList>
    </citation>
    <scope>NUCLEOTIDE SEQUENCE</scope>
    <source>
        <strain evidence="1">Singapore isolate B</strain>
    </source>
</reference>
<dbReference type="InParanoid" id="D8M6J3"/>
<protein>
    <submittedName>
        <fullName evidence="1">Uncharacterized protein</fullName>
    </submittedName>
</protein>
<dbReference type="Proteomes" id="UP000008312">
    <property type="component" value="Unassembled WGS sequence"/>
</dbReference>
<dbReference type="RefSeq" id="XP_012897459.1">
    <property type="nucleotide sequence ID" value="XM_013042005.1"/>
</dbReference>
<accession>D8M6J3</accession>
<proteinExistence type="predicted"/>
<dbReference type="AlphaFoldDB" id="D8M6J3"/>
<sequence>MSKEDRYQAIVQMSSRLLQFEELYSRMVYQLNKEQKDELSTREGQRWSFTVNSLLSSCVLEEEKLLQSLIRAIDDEIVQSIQVKSVKRKKKKSMQNSIFDSLLNVESIAVGSPAVAYINGTWIMVKVMQIDNGIYPTQSFAKHNPSLHLHRD</sequence>